<sequence>MKVGEKRAITVGAMRWLKRQASTDLSWEEVQKALDDFARAKPDTVAAEFWKTCSDHQYKLLRRDWKRLE</sequence>
<name>A0A6M3IGV5_9ZZZZ</name>
<evidence type="ECO:0000313" key="1">
    <source>
        <dbReference type="EMBL" id="QJA56623.1"/>
    </source>
</evidence>
<accession>A0A6M3IGV5</accession>
<evidence type="ECO:0000313" key="2">
    <source>
        <dbReference type="EMBL" id="QJA76272.1"/>
    </source>
</evidence>
<protein>
    <submittedName>
        <fullName evidence="1">Uncharacterized protein</fullName>
    </submittedName>
</protein>
<proteinExistence type="predicted"/>
<dbReference type="EMBL" id="MT142214">
    <property type="protein sequence ID" value="QJA76272.1"/>
    <property type="molecule type" value="Genomic_DNA"/>
</dbReference>
<reference evidence="1" key="1">
    <citation type="submission" date="2020-03" db="EMBL/GenBank/DDBJ databases">
        <title>The deep terrestrial virosphere.</title>
        <authorList>
            <person name="Holmfeldt K."/>
            <person name="Nilsson E."/>
            <person name="Simone D."/>
            <person name="Lopez-Fernandez M."/>
            <person name="Wu X."/>
            <person name="de Brujin I."/>
            <person name="Lundin D."/>
            <person name="Andersson A."/>
            <person name="Bertilsson S."/>
            <person name="Dopson M."/>
        </authorList>
    </citation>
    <scope>NUCLEOTIDE SEQUENCE</scope>
    <source>
        <strain evidence="2">MM415A01546</strain>
        <strain evidence="1">MM415B01817</strain>
    </source>
</reference>
<dbReference type="AlphaFoldDB" id="A0A6M3IGV5"/>
<dbReference type="EMBL" id="MT141230">
    <property type="protein sequence ID" value="QJA56623.1"/>
    <property type="molecule type" value="Genomic_DNA"/>
</dbReference>
<gene>
    <name evidence="2" type="ORF">MM415A01546_0026</name>
    <name evidence="1" type="ORF">MM415B01817_0006</name>
</gene>
<organism evidence="1">
    <name type="scientific">viral metagenome</name>
    <dbReference type="NCBI Taxonomy" id="1070528"/>
    <lineage>
        <taxon>unclassified sequences</taxon>
        <taxon>metagenomes</taxon>
        <taxon>organismal metagenomes</taxon>
    </lineage>
</organism>